<feature type="coiled-coil region" evidence="6">
    <location>
        <begin position="28"/>
        <end position="55"/>
    </location>
</feature>
<dbReference type="CDD" id="cd14798">
    <property type="entry name" value="RX-CC_like"/>
    <property type="match status" value="1"/>
</dbReference>
<dbReference type="SUPFAM" id="SSF52540">
    <property type="entry name" value="P-loop containing nucleoside triphosphate hydrolases"/>
    <property type="match status" value="1"/>
</dbReference>
<dbReference type="InterPro" id="IPR032675">
    <property type="entry name" value="LRR_dom_sf"/>
</dbReference>
<dbReference type="PROSITE" id="PS51450">
    <property type="entry name" value="LRR"/>
    <property type="match status" value="1"/>
</dbReference>
<protein>
    <submittedName>
        <fullName evidence="11">NB-ARC domain containing protein</fullName>
    </submittedName>
</protein>
<dbReference type="PANTHER" id="PTHR36766">
    <property type="entry name" value="PLANT BROAD-SPECTRUM MILDEW RESISTANCE PROTEIN RPW8"/>
    <property type="match status" value="1"/>
</dbReference>
<keyword evidence="12" id="KW-1185">Reference proteome</keyword>
<name>A0A2P5BGN9_PARAD</name>
<sequence>MADALVSVVLGQLCSIIHEQANQEVKLVLGVEDEIENLRRNLEAIQAVLKDAEKRKMKEDGVRIWLDELKDVSYDMDDVLDKWVTAIFSIKLHKEEISGAVLENGSSGKRKVRFSVHLPRFQFSKLISQLGLRREIARTIGNLNVRLNNIRVRKETFNFSIASSSVDEPNRPNSTSMVDVPKVYGQDELKEALVSRLLSESSLDKSDHLEIIPIVGMGGIGKTTLAKQVFNDDKVKAHFGDERIWVCVSHPFDEVKIANSIIEQVDGKVPSIFGLETLMQVFLGSIRDKKYLLVLDDVWTDDYLTWGPLEQTFKHCAAGSKIVMTTRNEEVAKMMGESHLICMEELSEEDCWLLFSEIAFFGKNQEEREDLKRIGKEIASKCKGLPLAAKTLGSLLRVKRTKEEWLSVLESEMWEIEKVKDKLFSPFLVSYYDLSPLEKCCFSYCAVLPKDVQIDKDDLIQQWMAQGYLNLMKNEEDEVVGRKCFESLAMRSFFQDFSYDSEGRITACKMHDIVHDFAQFLTLNEYAIVALDGARKRVDFNARHLVLLLPAEAHIPVSVLKKKSLHTFIVLGQKIAALSSDLFSYLMCLRTLNLSNCSIKELPENIGKLLHLRYLNLSHNGDLKELPSTIGNLCNLQTLRLVKCGLQKLPEKVAKLRNLRHLYVSSFGLSSLPKGIGRLRNLKTLNLSSCGIREIPENIGELIHLRYLDLSDNLELRDLPSTVGDLCNLQTLQLYNCGLENLPKEVAKLMNLRHLYVFSISLQSLPKGIGRLSNLQTLKDMYISHNREMFQLLDLRNLDHLRDISLNGLGLEEHMDEAIQAQLNNKLNLLALTLIFMSDGDQEIQKNVLEALQPHPNLKHLVIFNYFGKIIFPSWMPSLINLKKLVLDFCPSCEIAPPLGKLPSLESLDILLWERLKKLGPEFLGREIVDNGGEGTSHGVELRLSVALFPKLKRLVLKRTTLLSEWVGIAGWKVDSPMRIMPCLEFLLLSNCWSLEKLPDFFETTPLKHLIIEHSPKLEESCQKEIGQEWAKIRHVPCIQFTNDIGT</sequence>
<organism evidence="11 12">
    <name type="scientific">Parasponia andersonii</name>
    <name type="common">Sponia andersonii</name>
    <dbReference type="NCBI Taxonomy" id="3476"/>
    <lineage>
        <taxon>Eukaryota</taxon>
        <taxon>Viridiplantae</taxon>
        <taxon>Streptophyta</taxon>
        <taxon>Embryophyta</taxon>
        <taxon>Tracheophyta</taxon>
        <taxon>Spermatophyta</taxon>
        <taxon>Magnoliopsida</taxon>
        <taxon>eudicotyledons</taxon>
        <taxon>Gunneridae</taxon>
        <taxon>Pentapetalae</taxon>
        <taxon>rosids</taxon>
        <taxon>fabids</taxon>
        <taxon>Rosales</taxon>
        <taxon>Cannabaceae</taxon>
        <taxon>Parasponia</taxon>
    </lineage>
</organism>
<dbReference type="Gene3D" id="1.10.10.10">
    <property type="entry name" value="Winged helix-like DNA-binding domain superfamily/Winged helix DNA-binding domain"/>
    <property type="match status" value="1"/>
</dbReference>
<dbReference type="InterPro" id="IPR042197">
    <property type="entry name" value="Apaf_helical"/>
</dbReference>
<evidence type="ECO:0000259" key="7">
    <source>
        <dbReference type="Pfam" id="PF00931"/>
    </source>
</evidence>
<proteinExistence type="predicted"/>
<dbReference type="STRING" id="3476.A0A2P5BGN9"/>
<dbReference type="InterPro" id="IPR036388">
    <property type="entry name" value="WH-like_DNA-bd_sf"/>
</dbReference>
<evidence type="ECO:0000313" key="11">
    <source>
        <dbReference type="EMBL" id="PON47952.1"/>
    </source>
</evidence>
<feature type="domain" description="NB-ARC" evidence="7">
    <location>
        <begin position="202"/>
        <end position="361"/>
    </location>
</feature>
<evidence type="ECO:0000256" key="5">
    <source>
        <dbReference type="ARBA" id="ARBA00022840"/>
    </source>
</evidence>
<keyword evidence="1" id="KW-0433">Leucine-rich repeat</keyword>
<dbReference type="GO" id="GO:0006952">
    <property type="term" value="P:defense response"/>
    <property type="evidence" value="ECO:0007669"/>
    <property type="project" value="UniProtKB-KW"/>
</dbReference>
<evidence type="ECO:0000256" key="1">
    <source>
        <dbReference type="ARBA" id="ARBA00022614"/>
    </source>
</evidence>
<keyword evidence="6" id="KW-0175">Coiled coil</keyword>
<dbReference type="Pfam" id="PF00931">
    <property type="entry name" value="NB-ARC"/>
    <property type="match status" value="1"/>
</dbReference>
<dbReference type="PANTHER" id="PTHR36766:SF45">
    <property type="entry name" value="NB-ARC DOMAIN-CONTAINING PROTEIN"/>
    <property type="match status" value="1"/>
</dbReference>
<gene>
    <name evidence="11" type="ORF">PanWU01x14_240410</name>
</gene>
<evidence type="ECO:0000256" key="4">
    <source>
        <dbReference type="ARBA" id="ARBA00022821"/>
    </source>
</evidence>
<dbReference type="EMBL" id="JXTB01000284">
    <property type="protein sequence ID" value="PON47952.1"/>
    <property type="molecule type" value="Genomic_DNA"/>
</dbReference>
<evidence type="ECO:0000313" key="12">
    <source>
        <dbReference type="Proteomes" id="UP000237105"/>
    </source>
</evidence>
<evidence type="ECO:0000256" key="3">
    <source>
        <dbReference type="ARBA" id="ARBA00022741"/>
    </source>
</evidence>
<comment type="caution">
    <text evidence="11">The sequence shown here is derived from an EMBL/GenBank/DDBJ whole genome shotgun (WGS) entry which is preliminary data.</text>
</comment>
<dbReference type="InterPro" id="IPR003591">
    <property type="entry name" value="Leu-rich_rpt_typical-subtyp"/>
</dbReference>
<dbReference type="GO" id="GO:0005524">
    <property type="term" value="F:ATP binding"/>
    <property type="evidence" value="ECO:0007669"/>
    <property type="project" value="UniProtKB-KW"/>
</dbReference>
<dbReference type="Gene3D" id="1.10.8.430">
    <property type="entry name" value="Helical domain of apoptotic protease-activating factors"/>
    <property type="match status" value="1"/>
</dbReference>
<keyword evidence="3" id="KW-0547">Nucleotide-binding</keyword>
<dbReference type="SUPFAM" id="SSF52058">
    <property type="entry name" value="L domain-like"/>
    <property type="match status" value="1"/>
</dbReference>
<dbReference type="InterPro" id="IPR055414">
    <property type="entry name" value="LRR_R13L4/SHOC2-like"/>
</dbReference>
<dbReference type="Gene3D" id="1.20.5.4130">
    <property type="match status" value="1"/>
</dbReference>
<evidence type="ECO:0000256" key="6">
    <source>
        <dbReference type="SAM" id="Coils"/>
    </source>
</evidence>
<evidence type="ECO:0000259" key="10">
    <source>
        <dbReference type="Pfam" id="PF23598"/>
    </source>
</evidence>
<dbReference type="Gene3D" id="3.40.50.300">
    <property type="entry name" value="P-loop containing nucleotide triphosphate hydrolases"/>
    <property type="match status" value="1"/>
</dbReference>
<feature type="domain" description="Disease resistance R13L4/SHOC-2-like LRR" evidence="10">
    <location>
        <begin position="697"/>
        <end position="920"/>
    </location>
</feature>
<dbReference type="InterPro" id="IPR038005">
    <property type="entry name" value="RX-like_CC"/>
</dbReference>
<dbReference type="GO" id="GO:0051707">
    <property type="term" value="P:response to other organism"/>
    <property type="evidence" value="ECO:0007669"/>
    <property type="project" value="UniProtKB-ARBA"/>
</dbReference>
<feature type="domain" description="Disease resistance N-terminal" evidence="8">
    <location>
        <begin position="6"/>
        <end position="90"/>
    </location>
</feature>
<dbReference type="Pfam" id="PF18052">
    <property type="entry name" value="Rx_N"/>
    <property type="match status" value="1"/>
</dbReference>
<dbReference type="InterPro" id="IPR041118">
    <property type="entry name" value="Rx_N"/>
</dbReference>
<dbReference type="GO" id="GO:0043531">
    <property type="term" value="F:ADP binding"/>
    <property type="evidence" value="ECO:0007669"/>
    <property type="project" value="InterPro"/>
</dbReference>
<dbReference type="SMART" id="SM00369">
    <property type="entry name" value="LRR_TYP"/>
    <property type="match status" value="6"/>
</dbReference>
<evidence type="ECO:0000259" key="8">
    <source>
        <dbReference type="Pfam" id="PF18052"/>
    </source>
</evidence>
<dbReference type="PRINTS" id="PR00364">
    <property type="entry name" value="DISEASERSIST"/>
</dbReference>
<dbReference type="InterPro" id="IPR002182">
    <property type="entry name" value="NB-ARC"/>
</dbReference>
<dbReference type="Pfam" id="PF23559">
    <property type="entry name" value="WHD_DRP"/>
    <property type="match status" value="1"/>
</dbReference>
<dbReference type="Proteomes" id="UP000237105">
    <property type="component" value="Unassembled WGS sequence"/>
</dbReference>
<keyword evidence="5" id="KW-0067">ATP-binding</keyword>
<dbReference type="FunFam" id="3.40.50.300:FF:001091">
    <property type="entry name" value="Probable disease resistance protein At1g61300"/>
    <property type="match status" value="1"/>
</dbReference>
<keyword evidence="2" id="KW-0677">Repeat</keyword>
<evidence type="ECO:0000259" key="9">
    <source>
        <dbReference type="Pfam" id="PF23559"/>
    </source>
</evidence>
<dbReference type="Pfam" id="PF23598">
    <property type="entry name" value="LRR_14"/>
    <property type="match status" value="2"/>
</dbReference>
<dbReference type="InterPro" id="IPR027417">
    <property type="entry name" value="P-loop_NTPase"/>
</dbReference>
<reference evidence="12" key="1">
    <citation type="submission" date="2016-06" db="EMBL/GenBank/DDBJ databases">
        <title>Parallel loss of symbiosis genes in relatives of nitrogen-fixing non-legume Parasponia.</title>
        <authorList>
            <person name="Van Velzen R."/>
            <person name="Holmer R."/>
            <person name="Bu F."/>
            <person name="Rutten L."/>
            <person name="Van Zeijl A."/>
            <person name="Liu W."/>
            <person name="Santuari L."/>
            <person name="Cao Q."/>
            <person name="Sharma T."/>
            <person name="Shen D."/>
            <person name="Roswanjaya Y."/>
            <person name="Wardhani T."/>
            <person name="Kalhor M.S."/>
            <person name="Jansen J."/>
            <person name="Van den Hoogen J."/>
            <person name="Gungor B."/>
            <person name="Hartog M."/>
            <person name="Hontelez J."/>
            <person name="Verver J."/>
            <person name="Yang W.-C."/>
            <person name="Schijlen E."/>
            <person name="Repin R."/>
            <person name="Schilthuizen M."/>
            <person name="Schranz E."/>
            <person name="Heidstra R."/>
            <person name="Miyata K."/>
            <person name="Fedorova E."/>
            <person name="Kohlen W."/>
            <person name="Bisseling T."/>
            <person name="Smit S."/>
            <person name="Geurts R."/>
        </authorList>
    </citation>
    <scope>NUCLEOTIDE SEQUENCE [LARGE SCALE GENOMIC DNA]</scope>
    <source>
        <strain evidence="12">cv. WU1-14</strain>
    </source>
</reference>
<keyword evidence="4" id="KW-0611">Plant defense</keyword>
<dbReference type="AlphaFoldDB" id="A0A2P5BGN9"/>
<dbReference type="FunFam" id="1.10.10.10:FF:000322">
    <property type="entry name" value="Probable disease resistance protein At1g63360"/>
    <property type="match status" value="1"/>
</dbReference>
<dbReference type="InterPro" id="IPR058922">
    <property type="entry name" value="WHD_DRP"/>
</dbReference>
<dbReference type="OrthoDB" id="5279713at2759"/>
<evidence type="ECO:0000256" key="2">
    <source>
        <dbReference type="ARBA" id="ARBA00022737"/>
    </source>
</evidence>
<dbReference type="Gene3D" id="3.80.10.10">
    <property type="entry name" value="Ribonuclease Inhibitor"/>
    <property type="match status" value="3"/>
</dbReference>
<feature type="domain" description="Disease resistance R13L4/SHOC-2-like LRR" evidence="10">
    <location>
        <begin position="568"/>
        <end position="689"/>
    </location>
</feature>
<dbReference type="InterPro" id="IPR001611">
    <property type="entry name" value="Leu-rich_rpt"/>
</dbReference>
<feature type="domain" description="Disease resistance protein winged helix" evidence="9">
    <location>
        <begin position="448"/>
        <end position="518"/>
    </location>
</feature>
<accession>A0A2P5BGN9</accession>